<gene>
    <name evidence="4" type="ORF">PENSUB_9171</name>
</gene>
<evidence type="ECO:0000313" key="5">
    <source>
        <dbReference type="Proteomes" id="UP000186955"/>
    </source>
</evidence>
<sequence length="910" mass="101973">MAEPVSSTRATRSGGLQQIHVGPKVGTLLLAVGGVGTTPPEHWTNSKGQLWLGTLDAKSAPDIGILSFPNKLAANGVLSGRDVEDEGAALLGELSRLVEDDTAICLAKQSPKTYRNVIRRIAGFVFMGCPHSLSHELKDWVGVEWILQKFTKGRNNSLDTQCVQSLAVDCETFRVILAEDEKHVLTVSEKKGMSKQVIGKKVLHSTHRILDARPSIFDESTVREQSSDEEDLENVMIHPKSAFGQNPLSTIGSSEIGSTTHNGSWSKDATAGSDKLNPDLISALKDFSVEQRDPVLPCKFIPLPRDPIFSGREDTLASIRQALLSSVQEPEDSSTSSLGEIIPSLNVYSLCGPAGMGKTSIANEFVHRYEREFDAVFWVAADEETKLFNSFRDIALKLGIVKPSEAQNLPAIRETLLSWLANPLRSYEHMNHVKQEMASWLIVFDNVDHVDTLEEFWPKDAAGSVLVTCRDPLIKSSLYLRNSGTIVPELLEEEGITLLLRLTHRESDEDDLKLAPEVVRALGMYPLAIAQMAGVILARDLSFTEFLQMYSKDSERRQMLGISEGQSASLRRYNQTLGTVWALDDLKEGRALLEVIAFLDPDSIPESLLENNSACMDWDRYPKTSLEYSKARSELLSRSLIYRNRNKKTLRVHRLVQGTVRTQMNDATFNEVYSRVLDMLGARWPRVFKGFGNVQTDWQRNSELWAHILSLFKYRDRFDPAAADLPIAIKRMDFTLDVLMFSIADSRFSASPTMLAFFSFLRDTVKEENPSYELQMIDATFHYRRGELGLHINDHEYPLPDFSKCVEQLDVLLDDDAKKADSYFGVTVNELGCAYLMNWKDEEALIEFERATTILQGLKNPSAQETTMAQINVGFVRGYFGQYDEASRIFDAALKDRHVELGPDDCSSFV</sequence>
<evidence type="ECO:0000259" key="2">
    <source>
        <dbReference type="Pfam" id="PF00931"/>
    </source>
</evidence>
<dbReference type="EMBL" id="MNBE01000672">
    <property type="protein sequence ID" value="OKO98495.1"/>
    <property type="molecule type" value="Genomic_DNA"/>
</dbReference>
<dbReference type="Pfam" id="PF00931">
    <property type="entry name" value="NB-ARC"/>
    <property type="match status" value="1"/>
</dbReference>
<dbReference type="SUPFAM" id="SSF52540">
    <property type="entry name" value="P-loop containing nucleoside triphosphate hydrolases"/>
    <property type="match status" value="1"/>
</dbReference>
<dbReference type="InterPro" id="IPR002182">
    <property type="entry name" value="NB-ARC"/>
</dbReference>
<name>A0A1Q5TE39_9EURO</name>
<evidence type="ECO:0000256" key="1">
    <source>
        <dbReference type="SAM" id="MobiDB-lite"/>
    </source>
</evidence>
<feature type="domain" description="DUF7779" evidence="3">
    <location>
        <begin position="581"/>
        <end position="668"/>
    </location>
</feature>
<comment type="caution">
    <text evidence="4">The sequence shown here is derived from an EMBL/GenBank/DDBJ whole genome shotgun (WGS) entry which is preliminary data.</text>
</comment>
<feature type="domain" description="NB-ARC" evidence="2">
    <location>
        <begin position="344"/>
        <end position="496"/>
    </location>
</feature>
<dbReference type="SUPFAM" id="SSF48452">
    <property type="entry name" value="TPR-like"/>
    <property type="match status" value="1"/>
</dbReference>
<evidence type="ECO:0000313" key="4">
    <source>
        <dbReference type="EMBL" id="OKO98495.1"/>
    </source>
</evidence>
<organism evidence="4 5">
    <name type="scientific">Penicillium subrubescens</name>
    <dbReference type="NCBI Taxonomy" id="1316194"/>
    <lineage>
        <taxon>Eukaryota</taxon>
        <taxon>Fungi</taxon>
        <taxon>Dikarya</taxon>
        <taxon>Ascomycota</taxon>
        <taxon>Pezizomycotina</taxon>
        <taxon>Eurotiomycetes</taxon>
        <taxon>Eurotiomycetidae</taxon>
        <taxon>Eurotiales</taxon>
        <taxon>Aspergillaceae</taxon>
        <taxon>Penicillium</taxon>
    </lineage>
</organism>
<reference evidence="4 5" key="1">
    <citation type="submission" date="2016-10" db="EMBL/GenBank/DDBJ databases">
        <title>Genome sequence of the ascomycete fungus Penicillium subrubescens.</title>
        <authorList>
            <person name="De Vries R.P."/>
            <person name="Peng M."/>
            <person name="Dilokpimol A."/>
            <person name="Hilden K."/>
            <person name="Makela M.R."/>
            <person name="Grigoriev I."/>
            <person name="Riley R."/>
            <person name="Granchi Z."/>
        </authorList>
    </citation>
    <scope>NUCLEOTIDE SEQUENCE [LARGE SCALE GENOMIC DNA]</scope>
    <source>
        <strain evidence="4 5">CBS 132785</strain>
    </source>
</reference>
<accession>A0A1Q5TE39</accession>
<dbReference type="PANTHER" id="PTHR35205">
    <property type="entry name" value="NB-ARC AND TPR DOMAIN PROTEIN"/>
    <property type="match status" value="1"/>
</dbReference>
<dbReference type="InterPro" id="IPR027417">
    <property type="entry name" value="P-loop_NTPase"/>
</dbReference>
<keyword evidence="5" id="KW-1185">Reference proteome</keyword>
<dbReference type="Pfam" id="PF25000">
    <property type="entry name" value="DUF7779"/>
    <property type="match status" value="1"/>
</dbReference>
<dbReference type="AlphaFoldDB" id="A0A1Q5TE39"/>
<dbReference type="Proteomes" id="UP000186955">
    <property type="component" value="Unassembled WGS sequence"/>
</dbReference>
<proteinExistence type="predicted"/>
<protein>
    <submittedName>
        <fullName evidence="4">Uncharacterized protein</fullName>
    </submittedName>
</protein>
<dbReference type="STRING" id="1316194.A0A1Q5TE39"/>
<dbReference type="Gene3D" id="1.25.40.10">
    <property type="entry name" value="Tetratricopeptide repeat domain"/>
    <property type="match status" value="1"/>
</dbReference>
<evidence type="ECO:0000259" key="3">
    <source>
        <dbReference type="Pfam" id="PF25000"/>
    </source>
</evidence>
<dbReference type="InterPro" id="IPR011990">
    <property type="entry name" value="TPR-like_helical_dom_sf"/>
</dbReference>
<dbReference type="Gene3D" id="3.40.50.300">
    <property type="entry name" value="P-loop containing nucleotide triphosphate hydrolases"/>
    <property type="match status" value="1"/>
</dbReference>
<feature type="region of interest" description="Disordered" evidence="1">
    <location>
        <begin position="253"/>
        <end position="272"/>
    </location>
</feature>
<dbReference type="InterPro" id="IPR056681">
    <property type="entry name" value="DUF7779"/>
</dbReference>
<dbReference type="GO" id="GO:0043531">
    <property type="term" value="F:ADP binding"/>
    <property type="evidence" value="ECO:0007669"/>
    <property type="project" value="InterPro"/>
</dbReference>
<dbReference type="PANTHER" id="PTHR35205:SF1">
    <property type="entry name" value="ZU5 DOMAIN-CONTAINING PROTEIN"/>
    <property type="match status" value="1"/>
</dbReference>